<feature type="region of interest" description="Disordered" evidence="1">
    <location>
        <begin position="1"/>
        <end position="64"/>
    </location>
</feature>
<dbReference type="RefSeq" id="WP_089759297.1">
    <property type="nucleotide sequence ID" value="NZ_FNGO01000007.1"/>
</dbReference>
<accession>A0A1G9LVH7</accession>
<evidence type="ECO:0000313" key="2">
    <source>
        <dbReference type="EMBL" id="SDL65956.1"/>
    </source>
</evidence>
<dbReference type="STRING" id="321763.SAMN04488692_10723"/>
<name>A0A1G9LVH7_9FIRM</name>
<evidence type="ECO:0000256" key="1">
    <source>
        <dbReference type="SAM" id="MobiDB-lite"/>
    </source>
</evidence>
<gene>
    <name evidence="2" type="ORF">SAMN04488692_10723</name>
</gene>
<dbReference type="AlphaFoldDB" id="A0A1G9LVH7"/>
<proteinExistence type="predicted"/>
<evidence type="ECO:0000313" key="3">
    <source>
        <dbReference type="Proteomes" id="UP000199476"/>
    </source>
</evidence>
<feature type="compositionally biased region" description="Low complexity" evidence="1">
    <location>
        <begin position="32"/>
        <end position="42"/>
    </location>
</feature>
<sequence>MKIDKIPGVNPVETGRGSAGKNEANKAEKNRSNNSDNNVSNNENDKYLPGIRNSNKTTYDRPADRIDQKALDEIKKAADSAQNRLRALVKELLTRQGMTFEEAMASPEKVEVDEEAAAEAREMISEGGIYSSEAVSDRIVNFARAISGDDTEKYDLLREAIDKGFDEARRILGGSLPEVSETTYDLVMEKLDHWASESEQTNEQNG</sequence>
<dbReference type="OrthoDB" id="49105at2"/>
<dbReference type="Proteomes" id="UP000199476">
    <property type="component" value="Unassembled WGS sequence"/>
</dbReference>
<dbReference type="EMBL" id="FNGO01000007">
    <property type="protein sequence ID" value="SDL65956.1"/>
    <property type="molecule type" value="Genomic_DNA"/>
</dbReference>
<organism evidence="2 3">
    <name type="scientific">Halarsenatibacter silvermanii</name>
    <dbReference type="NCBI Taxonomy" id="321763"/>
    <lineage>
        <taxon>Bacteria</taxon>
        <taxon>Bacillati</taxon>
        <taxon>Bacillota</taxon>
        <taxon>Clostridia</taxon>
        <taxon>Halanaerobiales</taxon>
        <taxon>Halarsenatibacteraceae</taxon>
        <taxon>Halarsenatibacter</taxon>
    </lineage>
</organism>
<protein>
    <recommendedName>
        <fullName evidence="4">DUF5610 domain-containing protein</fullName>
    </recommendedName>
</protein>
<reference evidence="2 3" key="1">
    <citation type="submission" date="2016-10" db="EMBL/GenBank/DDBJ databases">
        <authorList>
            <person name="de Groot N.N."/>
        </authorList>
    </citation>
    <scope>NUCLEOTIDE SEQUENCE [LARGE SCALE GENOMIC DNA]</scope>
    <source>
        <strain evidence="2 3">SLAS-1</strain>
    </source>
</reference>
<evidence type="ECO:0008006" key="4">
    <source>
        <dbReference type="Google" id="ProtNLM"/>
    </source>
</evidence>
<keyword evidence="3" id="KW-1185">Reference proteome</keyword>